<dbReference type="Proteomes" id="UP001341840">
    <property type="component" value="Unassembled WGS sequence"/>
</dbReference>
<proteinExistence type="predicted"/>
<dbReference type="EMBL" id="JASCZI010181260">
    <property type="protein sequence ID" value="MED6180191.1"/>
    <property type="molecule type" value="Genomic_DNA"/>
</dbReference>
<protein>
    <recommendedName>
        <fullName evidence="3">Secreted protein</fullName>
    </recommendedName>
</protein>
<keyword evidence="2" id="KW-1185">Reference proteome</keyword>
<sequence length="176" mass="20045">MLLRILRELLVSQSGLALPLRILAVSQHESEEFSRFHRESKLCGVQSEWHYFVVETADWSDECCLFGVTEIHGDLIVSGIGVHEREKFVPGSFVYQPINALEWVWIFRACLVQVGVVDAHLPLPITFGHHHHVAKPCGILDLLDESCFQETLNLFLDFGHFLRAHSPQLLHNRLAA</sequence>
<evidence type="ECO:0008006" key="3">
    <source>
        <dbReference type="Google" id="ProtNLM"/>
    </source>
</evidence>
<reference evidence="1 2" key="1">
    <citation type="journal article" date="2023" name="Plants (Basel)">
        <title>Bridging the Gap: Combining Genomics and Transcriptomics Approaches to Understand Stylosanthes scabra, an Orphan Legume from the Brazilian Caatinga.</title>
        <authorList>
            <person name="Ferreira-Neto J.R.C."/>
            <person name="da Silva M.D."/>
            <person name="Binneck E."/>
            <person name="de Melo N.F."/>
            <person name="da Silva R.H."/>
            <person name="de Melo A.L.T.M."/>
            <person name="Pandolfi V."/>
            <person name="Bustamante F.O."/>
            <person name="Brasileiro-Vidal A.C."/>
            <person name="Benko-Iseppon A.M."/>
        </authorList>
    </citation>
    <scope>NUCLEOTIDE SEQUENCE [LARGE SCALE GENOMIC DNA]</scope>
    <source>
        <tissue evidence="1">Leaves</tissue>
    </source>
</reference>
<gene>
    <name evidence="1" type="ORF">PIB30_008049</name>
</gene>
<comment type="caution">
    <text evidence="1">The sequence shown here is derived from an EMBL/GenBank/DDBJ whole genome shotgun (WGS) entry which is preliminary data.</text>
</comment>
<accession>A0ABU6W5X2</accession>
<evidence type="ECO:0000313" key="1">
    <source>
        <dbReference type="EMBL" id="MED6180191.1"/>
    </source>
</evidence>
<evidence type="ECO:0000313" key="2">
    <source>
        <dbReference type="Proteomes" id="UP001341840"/>
    </source>
</evidence>
<name>A0ABU6W5X2_9FABA</name>
<organism evidence="1 2">
    <name type="scientific">Stylosanthes scabra</name>
    <dbReference type="NCBI Taxonomy" id="79078"/>
    <lineage>
        <taxon>Eukaryota</taxon>
        <taxon>Viridiplantae</taxon>
        <taxon>Streptophyta</taxon>
        <taxon>Embryophyta</taxon>
        <taxon>Tracheophyta</taxon>
        <taxon>Spermatophyta</taxon>
        <taxon>Magnoliopsida</taxon>
        <taxon>eudicotyledons</taxon>
        <taxon>Gunneridae</taxon>
        <taxon>Pentapetalae</taxon>
        <taxon>rosids</taxon>
        <taxon>fabids</taxon>
        <taxon>Fabales</taxon>
        <taxon>Fabaceae</taxon>
        <taxon>Papilionoideae</taxon>
        <taxon>50 kb inversion clade</taxon>
        <taxon>dalbergioids sensu lato</taxon>
        <taxon>Dalbergieae</taxon>
        <taxon>Pterocarpus clade</taxon>
        <taxon>Stylosanthes</taxon>
    </lineage>
</organism>